<feature type="transmembrane region" description="Helical" evidence="1">
    <location>
        <begin position="7"/>
        <end position="29"/>
    </location>
</feature>
<dbReference type="Gene3D" id="3.40.50.1110">
    <property type="entry name" value="SGNH hydrolase"/>
    <property type="match status" value="1"/>
</dbReference>
<evidence type="ECO:0000313" key="3">
    <source>
        <dbReference type="EMBL" id="SPF53254.1"/>
    </source>
</evidence>
<evidence type="ECO:0000256" key="1">
    <source>
        <dbReference type="SAM" id="Phobius"/>
    </source>
</evidence>
<dbReference type="OrthoDB" id="252349at2"/>
<sequence>MIKKSMWYSILTIASVGFIVLAMGFYQAIMVTTAVNPQPPAKAPLTPVPVGSTKLSSKTANSFQLLILGDSIAKGTGDEKGQGFSSYLPESFKNDTSKEILVNNAGIDGLESLGLLEQLQTKRLDKTISDADFILVSIGGNDVKSILSLNDLAKEDQFKLRQDSYLANLKQTLKVLRTANPNAIVIFLGLYNPYEIVSNVENTRLLNTWNYNTQQLVEEDGKGIFIPTHDLLKFNIGRYIAKDGLHPNSAGYQALSNRISKSIETIVTGL</sequence>
<evidence type="ECO:0000313" key="4">
    <source>
        <dbReference type="Proteomes" id="UP000238916"/>
    </source>
</evidence>
<dbReference type="Proteomes" id="UP000238916">
    <property type="component" value="Unassembled WGS sequence"/>
</dbReference>
<reference evidence="4" key="1">
    <citation type="submission" date="2018-02" db="EMBL/GenBank/DDBJ databases">
        <authorList>
            <person name="Hausmann B."/>
        </authorList>
    </citation>
    <scope>NUCLEOTIDE SEQUENCE [LARGE SCALE GENOMIC DNA]</scope>
    <source>
        <strain evidence="4">Peat soil MAG SbF1</strain>
    </source>
</reference>
<dbReference type="EMBL" id="OMOF01000612">
    <property type="protein sequence ID" value="SPF53254.1"/>
    <property type="molecule type" value="Genomic_DNA"/>
</dbReference>
<organism evidence="3 4">
    <name type="scientific">Candidatus Desulfosporosinus infrequens</name>
    <dbReference type="NCBI Taxonomy" id="2043169"/>
    <lineage>
        <taxon>Bacteria</taxon>
        <taxon>Bacillati</taxon>
        <taxon>Bacillota</taxon>
        <taxon>Clostridia</taxon>
        <taxon>Eubacteriales</taxon>
        <taxon>Desulfitobacteriaceae</taxon>
        <taxon>Desulfosporosinus</taxon>
    </lineage>
</organism>
<dbReference type="SUPFAM" id="SSF52266">
    <property type="entry name" value="SGNH hydrolase"/>
    <property type="match status" value="1"/>
</dbReference>
<dbReference type="InterPro" id="IPR013830">
    <property type="entry name" value="SGNH_hydro"/>
</dbReference>
<dbReference type="AlphaFoldDB" id="A0A2U3LN58"/>
<keyword evidence="1" id="KW-0812">Transmembrane</keyword>
<dbReference type="PANTHER" id="PTHR30383">
    <property type="entry name" value="THIOESTERASE 1/PROTEASE 1/LYSOPHOSPHOLIPASE L1"/>
    <property type="match status" value="1"/>
</dbReference>
<protein>
    <submittedName>
        <fullName evidence="3">GDSL-like Lipase/Acylhydrolase family protein</fullName>
    </submittedName>
</protein>
<dbReference type="PANTHER" id="PTHR30383:SF27">
    <property type="entry name" value="SPORE GERMINATION LIPASE LIPC"/>
    <property type="match status" value="1"/>
</dbReference>
<keyword evidence="3" id="KW-0378">Hydrolase</keyword>
<name>A0A2U3LN58_9FIRM</name>
<keyword evidence="1" id="KW-0472">Membrane</keyword>
<dbReference type="InterPro" id="IPR036514">
    <property type="entry name" value="SGNH_hydro_sf"/>
</dbReference>
<proteinExistence type="predicted"/>
<evidence type="ECO:0000259" key="2">
    <source>
        <dbReference type="Pfam" id="PF13472"/>
    </source>
</evidence>
<dbReference type="GO" id="GO:0004622">
    <property type="term" value="F:phosphatidylcholine lysophospholipase activity"/>
    <property type="evidence" value="ECO:0007669"/>
    <property type="project" value="TreeGrafter"/>
</dbReference>
<keyword evidence="1" id="KW-1133">Transmembrane helix</keyword>
<gene>
    <name evidence="3" type="ORF">SBF1_650005</name>
</gene>
<feature type="domain" description="SGNH hydrolase-type esterase" evidence="2">
    <location>
        <begin position="67"/>
        <end position="254"/>
    </location>
</feature>
<dbReference type="Pfam" id="PF13472">
    <property type="entry name" value="Lipase_GDSL_2"/>
    <property type="match status" value="1"/>
</dbReference>
<dbReference type="InterPro" id="IPR051532">
    <property type="entry name" value="Ester_Hydrolysis_Enzymes"/>
</dbReference>
<accession>A0A2U3LN58</accession>